<reference evidence="1 2" key="2">
    <citation type="journal article" date="2017" name="Front. Plant Sci.">
        <title>Gene Classification and Mining of Molecular Markers Useful in Red Clover (Trifolium pratense) Breeding.</title>
        <authorList>
            <person name="Istvanek J."/>
            <person name="Dluhosova J."/>
            <person name="Dluhos P."/>
            <person name="Patkova L."/>
            <person name="Nedelnik J."/>
            <person name="Repkova J."/>
        </authorList>
    </citation>
    <scope>NUCLEOTIDE SEQUENCE [LARGE SCALE GENOMIC DNA]</scope>
    <source>
        <strain evidence="2">cv. Tatra</strain>
        <tissue evidence="1">Young leaves</tissue>
    </source>
</reference>
<dbReference type="ExpressionAtlas" id="A0A2K3M419">
    <property type="expression patterns" value="baseline"/>
</dbReference>
<proteinExistence type="predicted"/>
<evidence type="ECO:0000313" key="2">
    <source>
        <dbReference type="Proteomes" id="UP000236291"/>
    </source>
</evidence>
<protein>
    <submittedName>
        <fullName evidence="1">Uncharacterized protein</fullName>
    </submittedName>
</protein>
<dbReference type="Proteomes" id="UP000236291">
    <property type="component" value="Unassembled WGS sequence"/>
</dbReference>
<gene>
    <name evidence="1" type="ORF">L195_g041600</name>
</gene>
<name>A0A2K3M419_TRIPR</name>
<comment type="caution">
    <text evidence="1">The sequence shown here is derived from an EMBL/GenBank/DDBJ whole genome shotgun (WGS) entry which is preliminary data.</text>
</comment>
<evidence type="ECO:0000313" key="1">
    <source>
        <dbReference type="EMBL" id="PNX85531.1"/>
    </source>
</evidence>
<organism evidence="1 2">
    <name type="scientific">Trifolium pratense</name>
    <name type="common">Red clover</name>
    <dbReference type="NCBI Taxonomy" id="57577"/>
    <lineage>
        <taxon>Eukaryota</taxon>
        <taxon>Viridiplantae</taxon>
        <taxon>Streptophyta</taxon>
        <taxon>Embryophyta</taxon>
        <taxon>Tracheophyta</taxon>
        <taxon>Spermatophyta</taxon>
        <taxon>Magnoliopsida</taxon>
        <taxon>eudicotyledons</taxon>
        <taxon>Gunneridae</taxon>
        <taxon>Pentapetalae</taxon>
        <taxon>rosids</taxon>
        <taxon>fabids</taxon>
        <taxon>Fabales</taxon>
        <taxon>Fabaceae</taxon>
        <taxon>Papilionoideae</taxon>
        <taxon>50 kb inversion clade</taxon>
        <taxon>NPAAA clade</taxon>
        <taxon>Hologalegina</taxon>
        <taxon>IRL clade</taxon>
        <taxon>Trifolieae</taxon>
        <taxon>Trifolium</taxon>
    </lineage>
</organism>
<dbReference type="EMBL" id="ASHM01048946">
    <property type="protein sequence ID" value="PNX85531.1"/>
    <property type="molecule type" value="Genomic_DNA"/>
</dbReference>
<sequence length="93" mass="11143">RIDDSFDHLAPFSSSLFFQFLQPSSNERVEDFLERQIQHLKGVNLQIQKYTDLVTNEVIIWEREDLITLKEYQIMFLKISDVIERLVRELEAL</sequence>
<dbReference type="AlphaFoldDB" id="A0A2K3M419"/>
<accession>A0A2K3M419</accession>
<feature type="non-terminal residue" evidence="1">
    <location>
        <position position="1"/>
    </location>
</feature>
<reference evidence="1 2" key="1">
    <citation type="journal article" date="2014" name="Am. J. Bot.">
        <title>Genome assembly and annotation for red clover (Trifolium pratense; Fabaceae).</title>
        <authorList>
            <person name="Istvanek J."/>
            <person name="Jaros M."/>
            <person name="Krenek A."/>
            <person name="Repkova J."/>
        </authorList>
    </citation>
    <scope>NUCLEOTIDE SEQUENCE [LARGE SCALE GENOMIC DNA]</scope>
    <source>
        <strain evidence="2">cv. Tatra</strain>
        <tissue evidence="1">Young leaves</tissue>
    </source>
</reference>